<keyword evidence="3" id="KW-1185">Reference proteome</keyword>
<evidence type="ECO:0000313" key="2">
    <source>
        <dbReference type="EMBL" id="KAJ6047831.1"/>
    </source>
</evidence>
<accession>A0AAD6II81</accession>
<evidence type="ECO:0000313" key="3">
    <source>
        <dbReference type="Proteomes" id="UP001219568"/>
    </source>
</evidence>
<dbReference type="EMBL" id="JAQJZL010000003">
    <property type="protein sequence ID" value="KAJ6047831.1"/>
    <property type="molecule type" value="Genomic_DNA"/>
</dbReference>
<evidence type="ECO:0000256" key="1">
    <source>
        <dbReference type="SAM" id="MobiDB-lite"/>
    </source>
</evidence>
<dbReference type="Proteomes" id="UP001219568">
    <property type="component" value="Unassembled WGS sequence"/>
</dbReference>
<name>A0AAD6II81_PENCN</name>
<proteinExistence type="predicted"/>
<feature type="region of interest" description="Disordered" evidence="1">
    <location>
        <begin position="27"/>
        <end position="62"/>
    </location>
</feature>
<sequence>MTTMIQFSKSDFVNPDVLNAMKPHPVYGYAHGKGKSVRSRTEQLPEPKAVTEDDSDIKILDE</sequence>
<reference evidence="2" key="1">
    <citation type="journal article" date="2023" name="IMA Fungus">
        <title>Comparative genomic study of the Penicillium genus elucidates a diverse pangenome and 15 lateral gene transfer events.</title>
        <authorList>
            <person name="Petersen C."/>
            <person name="Sorensen T."/>
            <person name="Nielsen M.R."/>
            <person name="Sondergaard T.E."/>
            <person name="Sorensen J.L."/>
            <person name="Fitzpatrick D.A."/>
            <person name="Frisvad J.C."/>
            <person name="Nielsen K.L."/>
        </authorList>
    </citation>
    <scope>NUCLEOTIDE SEQUENCE</scope>
    <source>
        <strain evidence="2">IBT 15450</strain>
    </source>
</reference>
<dbReference type="AlphaFoldDB" id="A0AAD6II81"/>
<gene>
    <name evidence="2" type="ORF">N7460_003978</name>
</gene>
<feature type="compositionally biased region" description="Basic and acidic residues" evidence="1">
    <location>
        <begin position="39"/>
        <end position="62"/>
    </location>
</feature>
<organism evidence="2 3">
    <name type="scientific">Penicillium canescens</name>
    <dbReference type="NCBI Taxonomy" id="5083"/>
    <lineage>
        <taxon>Eukaryota</taxon>
        <taxon>Fungi</taxon>
        <taxon>Dikarya</taxon>
        <taxon>Ascomycota</taxon>
        <taxon>Pezizomycotina</taxon>
        <taxon>Eurotiomycetes</taxon>
        <taxon>Eurotiomycetidae</taxon>
        <taxon>Eurotiales</taxon>
        <taxon>Aspergillaceae</taxon>
        <taxon>Penicillium</taxon>
    </lineage>
</organism>
<protein>
    <submittedName>
        <fullName evidence="2">Uncharacterized protein</fullName>
    </submittedName>
</protein>
<reference evidence="2" key="2">
    <citation type="submission" date="2023-01" db="EMBL/GenBank/DDBJ databases">
        <authorList>
            <person name="Petersen C."/>
        </authorList>
    </citation>
    <scope>NUCLEOTIDE SEQUENCE</scope>
    <source>
        <strain evidence="2">IBT 15450</strain>
    </source>
</reference>
<comment type="caution">
    <text evidence="2">The sequence shown here is derived from an EMBL/GenBank/DDBJ whole genome shotgun (WGS) entry which is preliminary data.</text>
</comment>